<dbReference type="SMART" id="SM00729">
    <property type="entry name" value="Elp3"/>
    <property type="match status" value="1"/>
</dbReference>
<feature type="domain" description="Radical SAM core" evidence="9">
    <location>
        <begin position="188"/>
        <end position="416"/>
    </location>
</feature>
<dbReference type="PANTHER" id="PTHR43409:SF7">
    <property type="entry name" value="BLL1977 PROTEIN"/>
    <property type="match status" value="1"/>
</dbReference>
<dbReference type="InterPro" id="IPR034466">
    <property type="entry name" value="Methyltransferase_Class_B"/>
</dbReference>
<dbReference type="SFLD" id="SFLDG01123">
    <property type="entry name" value="methyltransferase_(Class_B)"/>
    <property type="match status" value="1"/>
</dbReference>
<evidence type="ECO:0000256" key="4">
    <source>
        <dbReference type="ARBA" id="ARBA00022691"/>
    </source>
</evidence>
<dbReference type="SFLD" id="SFLDG01082">
    <property type="entry name" value="B12-binding_domain_containing"/>
    <property type="match status" value="1"/>
</dbReference>
<evidence type="ECO:0000256" key="5">
    <source>
        <dbReference type="ARBA" id="ARBA00022723"/>
    </source>
</evidence>
<keyword evidence="2" id="KW-0489">Methyltransferase</keyword>
<dbReference type="Pfam" id="PF02310">
    <property type="entry name" value="B12-binding"/>
    <property type="match status" value="1"/>
</dbReference>
<feature type="domain" description="B12-binding" evidence="8">
    <location>
        <begin position="10"/>
        <end position="148"/>
    </location>
</feature>
<reference evidence="10" key="1">
    <citation type="submission" date="2021-03" db="EMBL/GenBank/DDBJ databases">
        <title>Genomic Encyclopedia of Type Strains, Phase IV (KMG-IV): sequencing the most valuable type-strain genomes for metagenomic binning, comparative biology and taxonomic classification.</title>
        <authorList>
            <person name="Goeker M."/>
        </authorList>
    </citation>
    <scope>NUCLEOTIDE SEQUENCE</scope>
    <source>
        <strain evidence="10">DSM 101588</strain>
    </source>
</reference>
<dbReference type="InterPro" id="IPR051198">
    <property type="entry name" value="BchE-like"/>
</dbReference>
<evidence type="ECO:0000256" key="7">
    <source>
        <dbReference type="ARBA" id="ARBA00023014"/>
    </source>
</evidence>
<dbReference type="InterPro" id="IPR036724">
    <property type="entry name" value="Cobalamin-bd_sf"/>
</dbReference>
<keyword evidence="5" id="KW-0479">Metal-binding</keyword>
<dbReference type="RefSeq" id="WP_245301223.1">
    <property type="nucleotide sequence ID" value="NZ_JAGGLT010000017.1"/>
</dbReference>
<evidence type="ECO:0000256" key="3">
    <source>
        <dbReference type="ARBA" id="ARBA00022679"/>
    </source>
</evidence>
<evidence type="ECO:0000313" key="11">
    <source>
        <dbReference type="Proteomes" id="UP001166402"/>
    </source>
</evidence>
<dbReference type="Proteomes" id="UP001166402">
    <property type="component" value="Unassembled WGS sequence"/>
</dbReference>
<keyword evidence="7" id="KW-0411">Iron-sulfur</keyword>
<dbReference type="PROSITE" id="PS51332">
    <property type="entry name" value="B12_BINDING"/>
    <property type="match status" value="1"/>
</dbReference>
<evidence type="ECO:0000256" key="2">
    <source>
        <dbReference type="ARBA" id="ARBA00022603"/>
    </source>
</evidence>
<gene>
    <name evidence="10" type="ORF">J2Z80_001742</name>
</gene>
<proteinExistence type="predicted"/>
<dbReference type="InterPro" id="IPR023404">
    <property type="entry name" value="rSAM_horseshoe"/>
</dbReference>
<dbReference type="Gene3D" id="3.80.30.20">
    <property type="entry name" value="tm_1862 like domain"/>
    <property type="match status" value="1"/>
</dbReference>
<name>A0ABS4NEZ7_9THEO</name>
<evidence type="ECO:0000259" key="8">
    <source>
        <dbReference type="PROSITE" id="PS51332"/>
    </source>
</evidence>
<keyword evidence="3" id="KW-0808">Transferase</keyword>
<evidence type="ECO:0000259" key="9">
    <source>
        <dbReference type="PROSITE" id="PS51918"/>
    </source>
</evidence>
<dbReference type="InterPro" id="IPR007197">
    <property type="entry name" value="rSAM"/>
</dbReference>
<comment type="caution">
    <text evidence="10">The sequence shown here is derived from an EMBL/GenBank/DDBJ whole genome shotgun (WGS) entry which is preliminary data.</text>
</comment>
<keyword evidence="11" id="KW-1185">Reference proteome</keyword>
<evidence type="ECO:0000256" key="6">
    <source>
        <dbReference type="ARBA" id="ARBA00023004"/>
    </source>
</evidence>
<dbReference type="PANTHER" id="PTHR43409">
    <property type="entry name" value="ANAEROBIC MAGNESIUM-PROTOPORPHYRIN IX MONOMETHYL ESTER CYCLASE-RELATED"/>
    <property type="match status" value="1"/>
</dbReference>
<dbReference type="SUPFAM" id="SSF52242">
    <property type="entry name" value="Cobalamin (vitamin B12)-binding domain"/>
    <property type="match status" value="1"/>
</dbReference>
<keyword evidence="4" id="KW-0949">S-adenosyl-L-methionine</keyword>
<dbReference type="Gene3D" id="3.40.50.280">
    <property type="entry name" value="Cobalamin-binding domain"/>
    <property type="match status" value="1"/>
</dbReference>
<dbReference type="EMBL" id="JAGGLT010000017">
    <property type="protein sequence ID" value="MBP2072212.1"/>
    <property type="molecule type" value="Genomic_DNA"/>
</dbReference>
<keyword evidence="6" id="KW-0408">Iron</keyword>
<dbReference type="CDD" id="cd02068">
    <property type="entry name" value="radical_SAM_B12_BD"/>
    <property type="match status" value="1"/>
</dbReference>
<dbReference type="InterPro" id="IPR058240">
    <property type="entry name" value="rSAM_sf"/>
</dbReference>
<dbReference type="SUPFAM" id="SSF102114">
    <property type="entry name" value="Radical SAM enzymes"/>
    <property type="match status" value="1"/>
</dbReference>
<dbReference type="SFLD" id="SFLDS00029">
    <property type="entry name" value="Radical_SAM"/>
    <property type="match status" value="1"/>
</dbReference>
<dbReference type="PROSITE" id="PS51918">
    <property type="entry name" value="RADICAL_SAM"/>
    <property type="match status" value="1"/>
</dbReference>
<accession>A0ABS4NEZ7</accession>
<sequence>MKGIDIMEQYDVFLINPPSSNMKDKYEHLGLAYIAAYLRKYDIKTKIIDIPLYDLYPNDVIYEIKSDKPKLIGVSIPFQDSASEVLEFVKSIREAGYKGHISIGGIYPTFSYDEILSACPQIDTVVLGEGEITFTELAKKILKDEEWKNISGIAYRDDGTLRLNDRRPLIDDLDSMPYPERDTLPIVILKSGFASMLTSRGCYGRCSFCSVGPFFSQFGQKYRQRSVENVMEEMEMLYKKYNVRNLFFNDAEFIGGKGKNYERVYKLAEEIIKSGMDINFSIQCRVNDVEQELFTMLKKAGLRRVFLGVESGSQTMLDRFKKDVKVEDNINALKILNDLDLYISMGFIMFDPHINFKELSENISFINNAVKLIGKERLDYYPVSRLLPLAGTEVERDMKEKGLYKGNSLNYNYEFDDKAIGFIYNLSHSVFNLVGNLKSRFKGNSDINTKWIKR</sequence>
<dbReference type="InterPro" id="IPR006158">
    <property type="entry name" value="Cobalamin-bd"/>
</dbReference>
<evidence type="ECO:0000256" key="1">
    <source>
        <dbReference type="ARBA" id="ARBA00001966"/>
    </source>
</evidence>
<dbReference type="Pfam" id="PF04055">
    <property type="entry name" value="Radical_SAM"/>
    <property type="match status" value="1"/>
</dbReference>
<dbReference type="CDD" id="cd01335">
    <property type="entry name" value="Radical_SAM"/>
    <property type="match status" value="1"/>
</dbReference>
<evidence type="ECO:0000313" key="10">
    <source>
        <dbReference type="EMBL" id="MBP2072212.1"/>
    </source>
</evidence>
<organism evidence="10 11">
    <name type="scientific">Thermoanaerobacterium butyriciformans</name>
    <dbReference type="NCBI Taxonomy" id="1702242"/>
    <lineage>
        <taxon>Bacteria</taxon>
        <taxon>Bacillati</taxon>
        <taxon>Bacillota</taxon>
        <taxon>Clostridia</taxon>
        <taxon>Thermoanaerobacterales</taxon>
        <taxon>Thermoanaerobacteraceae</taxon>
        <taxon>Thermoanaerobacterium</taxon>
    </lineage>
</organism>
<comment type="cofactor">
    <cofactor evidence="1">
        <name>[4Fe-4S] cluster</name>
        <dbReference type="ChEBI" id="CHEBI:49883"/>
    </cofactor>
</comment>
<dbReference type="InterPro" id="IPR006638">
    <property type="entry name" value="Elp3/MiaA/NifB-like_rSAM"/>
</dbReference>
<protein>
    <submittedName>
        <fullName evidence="10">Radical SAM superfamily enzyme YgiQ (UPF0313 family)</fullName>
    </submittedName>
</protein>